<accession>A0A3M5DRZ4</accession>
<dbReference type="SUPFAM" id="SSF53850">
    <property type="entry name" value="Periplasmic binding protein-like II"/>
    <property type="match status" value="1"/>
</dbReference>
<name>A0A3M5DRZ4_PSEAI</name>
<keyword evidence="3" id="KW-0732">Signal</keyword>
<dbReference type="GO" id="GO:0005576">
    <property type="term" value="C:extracellular region"/>
    <property type="evidence" value="ECO:0007669"/>
    <property type="project" value="TreeGrafter"/>
</dbReference>
<feature type="domain" description="Solute-binding protein family 3/N-terminal" evidence="4">
    <location>
        <begin position="53"/>
        <end position="274"/>
    </location>
</feature>
<dbReference type="Gene3D" id="3.40.190.10">
    <property type="entry name" value="Periplasmic binding protein-like II"/>
    <property type="match status" value="2"/>
</dbReference>
<evidence type="ECO:0000313" key="7">
    <source>
        <dbReference type="Proteomes" id="UP000270834"/>
    </source>
</evidence>
<dbReference type="Pfam" id="PF00497">
    <property type="entry name" value="SBP_bac_3"/>
    <property type="match status" value="1"/>
</dbReference>
<dbReference type="Proteomes" id="UP000270834">
    <property type="component" value="Unassembled WGS sequence"/>
</dbReference>
<evidence type="ECO:0000313" key="6">
    <source>
        <dbReference type="EMBL" id="RMS52745.1"/>
    </source>
</evidence>
<keyword evidence="2" id="KW-0813">Transport</keyword>
<dbReference type="GO" id="GO:0006865">
    <property type="term" value="P:amino acid transport"/>
    <property type="evidence" value="ECO:0007669"/>
    <property type="project" value="TreeGrafter"/>
</dbReference>
<dbReference type="PANTHER" id="PTHR30085:SF6">
    <property type="entry name" value="ABC TRANSPORTER GLUTAMINE-BINDING PROTEIN GLNH"/>
    <property type="match status" value="1"/>
</dbReference>
<dbReference type="SMART" id="SM00062">
    <property type="entry name" value="PBPb"/>
    <property type="match status" value="1"/>
</dbReference>
<comment type="caution">
    <text evidence="6">The sequence shown here is derived from an EMBL/GenBank/DDBJ whole genome shotgun (WGS) entry which is preliminary data.</text>
</comment>
<dbReference type="InterPro" id="IPR051455">
    <property type="entry name" value="Bact_solute-bind_prot3"/>
</dbReference>
<evidence type="ECO:0008006" key="8">
    <source>
        <dbReference type="Google" id="ProtNLM"/>
    </source>
</evidence>
<gene>
    <name evidence="6" type="ORF">ALP65_02849</name>
</gene>
<proteinExistence type="inferred from homology"/>
<reference evidence="6 7" key="1">
    <citation type="submission" date="2018-08" db="EMBL/GenBank/DDBJ databases">
        <title>Recombination of ecologically and evolutionarily significant loci maintains genetic cohesion in the Pseudomonas syringae species complex.</title>
        <authorList>
            <person name="Dillon M."/>
            <person name="Thakur S."/>
            <person name="Almeida R.N.D."/>
            <person name="Weir B.S."/>
            <person name="Guttman D.S."/>
        </authorList>
    </citation>
    <scope>NUCLEOTIDE SEQUENCE [LARGE SCALE GENOMIC DNA]</scope>
    <source>
        <strain evidence="6 7">ICMP 7846</strain>
    </source>
</reference>
<evidence type="ECO:0000259" key="5">
    <source>
        <dbReference type="SMART" id="SM00079"/>
    </source>
</evidence>
<dbReference type="GO" id="GO:0015276">
    <property type="term" value="F:ligand-gated monoatomic ion channel activity"/>
    <property type="evidence" value="ECO:0007669"/>
    <property type="project" value="InterPro"/>
</dbReference>
<dbReference type="PANTHER" id="PTHR30085">
    <property type="entry name" value="AMINO ACID ABC TRANSPORTER PERMEASE"/>
    <property type="match status" value="1"/>
</dbReference>
<protein>
    <recommendedName>
        <fullName evidence="8">Binding protein component of ABC transporter</fullName>
    </recommendedName>
</protein>
<dbReference type="InterPro" id="IPR001638">
    <property type="entry name" value="Solute-binding_3/MltF_N"/>
</dbReference>
<dbReference type="InterPro" id="IPR001320">
    <property type="entry name" value="Iontro_rcpt_C"/>
</dbReference>
<comment type="similarity">
    <text evidence="1">Belongs to the bacterial solute-binding protein 3 family.</text>
</comment>
<organism evidence="6 7">
    <name type="scientific">Pseudomonas aeruginosa</name>
    <dbReference type="NCBI Taxonomy" id="287"/>
    <lineage>
        <taxon>Bacteria</taxon>
        <taxon>Pseudomonadati</taxon>
        <taxon>Pseudomonadota</taxon>
        <taxon>Gammaproteobacteria</taxon>
        <taxon>Pseudomonadales</taxon>
        <taxon>Pseudomonadaceae</taxon>
        <taxon>Pseudomonas</taxon>
    </lineage>
</organism>
<dbReference type="AlphaFoldDB" id="A0A3M5DRZ4"/>
<dbReference type="EMBL" id="RBSQ01000765">
    <property type="protein sequence ID" value="RMS52745.1"/>
    <property type="molecule type" value="Genomic_DNA"/>
</dbReference>
<sequence length="289" mass="31506">MSAPHCKALIVDRGRQGAGTFMKKLPAITALALALISGLAQADRLEDIRKAGVLRVASFDSNPPFGFVDAKSKQIEGLDVDYAKALADKLGVRLQVLPTNPANRIPLLTANKVDLVLANFTITPERAQQVDFSIPYFSSGQQFIVKKGTLTSPEVLNKWRVGVDKGTVNEGVLREKFPGAKVIAYDDTPFAFTALRNGQVQAITQDGPKLIGLLANVPDRDKYEVPPFTISNDLIGVGIPKGEKALTEFVDKSLRELEQDGQAQKIYDTWFGPQTKTPLARLYKIGDKS</sequence>
<evidence type="ECO:0000256" key="3">
    <source>
        <dbReference type="ARBA" id="ARBA00022729"/>
    </source>
</evidence>
<dbReference type="GO" id="GO:0016020">
    <property type="term" value="C:membrane"/>
    <property type="evidence" value="ECO:0007669"/>
    <property type="project" value="InterPro"/>
</dbReference>
<dbReference type="SMART" id="SM00079">
    <property type="entry name" value="PBPe"/>
    <property type="match status" value="1"/>
</dbReference>
<dbReference type="CDD" id="cd13689">
    <property type="entry name" value="PBP2_BsGlnH"/>
    <property type="match status" value="1"/>
</dbReference>
<evidence type="ECO:0000259" key="4">
    <source>
        <dbReference type="SMART" id="SM00062"/>
    </source>
</evidence>
<feature type="domain" description="Ionotropic glutamate receptor C-terminal" evidence="5">
    <location>
        <begin position="53"/>
        <end position="273"/>
    </location>
</feature>
<evidence type="ECO:0000256" key="2">
    <source>
        <dbReference type="ARBA" id="ARBA00022448"/>
    </source>
</evidence>
<evidence type="ECO:0000256" key="1">
    <source>
        <dbReference type="ARBA" id="ARBA00010333"/>
    </source>
</evidence>